<gene>
    <name evidence="2" type="ORF">ACFFGT_12535</name>
</gene>
<dbReference type="RefSeq" id="WP_377022878.1">
    <property type="nucleotide sequence ID" value="NZ_JBHLTS010000022.1"/>
</dbReference>
<feature type="region of interest" description="Disordered" evidence="1">
    <location>
        <begin position="1"/>
        <end position="52"/>
    </location>
</feature>
<dbReference type="Proteomes" id="UP001589828">
    <property type="component" value="Unassembled WGS sequence"/>
</dbReference>
<accession>A0ABV6L6H7</accession>
<sequence length="52" mass="5715">MSIPNNTKKEGTKAGSTKAEGQKSKEIKTEGPLSEKDEVKQAEERIKKGLKK</sequence>
<evidence type="ECO:0000313" key="3">
    <source>
        <dbReference type="Proteomes" id="UP001589828"/>
    </source>
</evidence>
<name>A0ABV6L6H7_9SPHI</name>
<comment type="caution">
    <text evidence="2">The sequence shown here is derived from an EMBL/GenBank/DDBJ whole genome shotgun (WGS) entry which is preliminary data.</text>
</comment>
<feature type="compositionally biased region" description="Basic and acidic residues" evidence="1">
    <location>
        <begin position="20"/>
        <end position="52"/>
    </location>
</feature>
<evidence type="ECO:0000256" key="1">
    <source>
        <dbReference type="SAM" id="MobiDB-lite"/>
    </source>
</evidence>
<reference evidence="2 3" key="1">
    <citation type="submission" date="2024-09" db="EMBL/GenBank/DDBJ databases">
        <authorList>
            <person name="Sun Q."/>
            <person name="Mori K."/>
        </authorList>
    </citation>
    <scope>NUCLEOTIDE SEQUENCE [LARGE SCALE GENOMIC DNA]</scope>
    <source>
        <strain evidence="2 3">NCAIM B.02415</strain>
    </source>
</reference>
<evidence type="ECO:0008006" key="4">
    <source>
        <dbReference type="Google" id="ProtNLM"/>
    </source>
</evidence>
<protein>
    <recommendedName>
        <fullName evidence="4">CsbD family protein</fullName>
    </recommendedName>
</protein>
<proteinExistence type="predicted"/>
<keyword evidence="3" id="KW-1185">Reference proteome</keyword>
<evidence type="ECO:0000313" key="2">
    <source>
        <dbReference type="EMBL" id="MFC0515036.1"/>
    </source>
</evidence>
<organism evidence="2 3">
    <name type="scientific">Mucilaginibacter angelicae</name>
    <dbReference type="NCBI Taxonomy" id="869718"/>
    <lineage>
        <taxon>Bacteria</taxon>
        <taxon>Pseudomonadati</taxon>
        <taxon>Bacteroidota</taxon>
        <taxon>Sphingobacteriia</taxon>
        <taxon>Sphingobacteriales</taxon>
        <taxon>Sphingobacteriaceae</taxon>
        <taxon>Mucilaginibacter</taxon>
    </lineage>
</organism>
<dbReference type="EMBL" id="JBHLTS010000022">
    <property type="protein sequence ID" value="MFC0515036.1"/>
    <property type="molecule type" value="Genomic_DNA"/>
</dbReference>